<gene>
    <name evidence="1" type="ORF">P7D69_16645</name>
</gene>
<dbReference type="AlphaFoldDB" id="A0AAW8TCG5"/>
<organism evidence="1 2">
    <name type="scientific">Enterococcus raffinosus</name>
    <dbReference type="NCBI Taxonomy" id="71452"/>
    <lineage>
        <taxon>Bacteria</taxon>
        <taxon>Bacillati</taxon>
        <taxon>Bacillota</taxon>
        <taxon>Bacilli</taxon>
        <taxon>Lactobacillales</taxon>
        <taxon>Enterococcaceae</taxon>
        <taxon>Enterococcus</taxon>
    </lineage>
</organism>
<protein>
    <submittedName>
        <fullName evidence="1">BsaA family SipW-dependent biofilm matrix protein</fullName>
    </submittedName>
</protein>
<evidence type="ECO:0000313" key="1">
    <source>
        <dbReference type="EMBL" id="MDT2545979.1"/>
    </source>
</evidence>
<name>A0AAW8TCG5_9ENTE</name>
<dbReference type="RefSeq" id="WP_311816870.1">
    <property type="nucleotide sequence ID" value="NZ_JARPXG010000022.1"/>
</dbReference>
<accession>A0AAW8TCG5</accession>
<dbReference type="Proteomes" id="UP001254770">
    <property type="component" value="Unassembled WGS sequence"/>
</dbReference>
<dbReference type="InterPro" id="IPR024008">
    <property type="entry name" value="BsaA"/>
</dbReference>
<sequence length="293" mass="33726">MSLRKKWQHLFRTFVKSKGLFALFSLVLSLLLVIGSTYAWLTSNDQRINRAAENTRKLSAKIEEDFQPVYHWAPGTTKKKELRVVNDGEVPAFVRLSLHEFFLQFETDTSDNQRENSSEIKGNGNLVVYTNLDASANYVQVKNLSTWEAGNYYEVSASSYYKVAQAIVNPLADPSKAYHYQDTTRTQPLKAIALNFTTGKIFDENTPPASSDTKYWYYEKGYFYYSELLQPNERTTNLLESVTLDPAYTNQYKGALYKLVPQMEARDRSKGLFTDWNIDSSDFVYSLYQSQLP</sequence>
<dbReference type="NCBIfam" id="TIGR04090">
    <property type="entry name" value="exp_by_SipW_IV"/>
    <property type="match status" value="1"/>
</dbReference>
<evidence type="ECO:0000313" key="2">
    <source>
        <dbReference type="Proteomes" id="UP001254770"/>
    </source>
</evidence>
<reference evidence="1" key="1">
    <citation type="submission" date="2023-03" db="EMBL/GenBank/DDBJ databases">
        <authorList>
            <person name="Shen W."/>
            <person name="Cai J."/>
        </authorList>
    </citation>
    <scope>NUCLEOTIDE SEQUENCE</scope>
    <source>
        <strain evidence="1">Y15</strain>
    </source>
</reference>
<proteinExistence type="predicted"/>
<dbReference type="EMBL" id="JARPXL010000021">
    <property type="protein sequence ID" value="MDT2545979.1"/>
    <property type="molecule type" value="Genomic_DNA"/>
</dbReference>
<comment type="caution">
    <text evidence="1">The sequence shown here is derived from an EMBL/GenBank/DDBJ whole genome shotgun (WGS) entry which is preliminary data.</text>
</comment>